<proteinExistence type="predicted"/>
<protein>
    <submittedName>
        <fullName evidence="2">Alpha/beta hydrolase</fullName>
    </submittedName>
</protein>
<dbReference type="InterPro" id="IPR000073">
    <property type="entry name" value="AB_hydrolase_1"/>
</dbReference>
<comment type="caution">
    <text evidence="2">The sequence shown here is derived from an EMBL/GenBank/DDBJ whole genome shotgun (WGS) entry which is preliminary data.</text>
</comment>
<feature type="domain" description="AB hydrolase-1" evidence="1">
    <location>
        <begin position="32"/>
        <end position="161"/>
    </location>
</feature>
<evidence type="ECO:0000313" key="2">
    <source>
        <dbReference type="EMBL" id="GGJ62112.1"/>
    </source>
</evidence>
<keyword evidence="3" id="KW-1185">Reference proteome</keyword>
<keyword evidence="2" id="KW-0378">Hydrolase</keyword>
<reference evidence="2" key="2">
    <citation type="submission" date="2020-09" db="EMBL/GenBank/DDBJ databases">
        <authorList>
            <person name="Sun Q."/>
            <person name="Ohkuma M."/>
        </authorList>
    </citation>
    <scope>NUCLEOTIDE SEQUENCE</scope>
    <source>
        <strain evidence="2">JCM 14371</strain>
    </source>
</reference>
<name>A0A917P533_9DEIO</name>
<dbReference type="PANTHER" id="PTHR43194:SF5">
    <property type="entry name" value="PIMELOYL-[ACYL-CARRIER PROTEIN] METHYL ESTER ESTERASE"/>
    <property type="match status" value="1"/>
</dbReference>
<dbReference type="EMBL" id="BMOE01000001">
    <property type="protein sequence ID" value="GGJ62112.1"/>
    <property type="molecule type" value="Genomic_DNA"/>
</dbReference>
<dbReference type="RefSeq" id="WP_188960404.1">
    <property type="nucleotide sequence ID" value="NZ_BMOE01000001.1"/>
</dbReference>
<evidence type="ECO:0000313" key="3">
    <source>
        <dbReference type="Proteomes" id="UP000635726"/>
    </source>
</evidence>
<gene>
    <name evidence="2" type="ORF">GCM10008939_02410</name>
</gene>
<dbReference type="Pfam" id="PF00561">
    <property type="entry name" value="Abhydrolase_1"/>
    <property type="match status" value="1"/>
</dbReference>
<dbReference type="InterPro" id="IPR029058">
    <property type="entry name" value="AB_hydrolase_fold"/>
</dbReference>
<reference evidence="2" key="1">
    <citation type="journal article" date="2014" name="Int. J. Syst. Evol. Microbiol.">
        <title>Complete genome sequence of Corynebacterium casei LMG S-19264T (=DSM 44701T), isolated from a smear-ripened cheese.</title>
        <authorList>
            <consortium name="US DOE Joint Genome Institute (JGI-PGF)"/>
            <person name="Walter F."/>
            <person name="Albersmeier A."/>
            <person name="Kalinowski J."/>
            <person name="Ruckert C."/>
        </authorList>
    </citation>
    <scope>NUCLEOTIDE SEQUENCE</scope>
    <source>
        <strain evidence="2">JCM 14371</strain>
    </source>
</reference>
<dbReference type="AlphaFoldDB" id="A0A917P533"/>
<dbReference type="Gene3D" id="3.40.50.1820">
    <property type="entry name" value="alpha/beta hydrolase"/>
    <property type="match status" value="1"/>
</dbReference>
<sequence length="262" mass="29107">MTPSAAPYSHFVRVNGLIRHARVYPGPPDAAPLVIVPGLGCASWMYRRLARILRREHTVWVYDHPGMGFSQAHPRGPYRIEQLTDHLADWLTARGLHGVPLLGHSLGGEVIIDVAARYPHLPESLTLCAPTGIPENPSVTAQIVRFLLNLPRERLRLYPFALSAYLRVSPLRTYRLAQDQTRHETGPLIAQVHCPALVVDGSADPVIRSWTLDVLCGRLPYARACTVQGGTHALIDSHPRDVARETVQFLRDVKAGTFRPEP</sequence>
<accession>A0A917P533</accession>
<evidence type="ECO:0000259" key="1">
    <source>
        <dbReference type="Pfam" id="PF00561"/>
    </source>
</evidence>
<organism evidence="2 3">
    <name type="scientific">Deinococcus aquiradiocola</name>
    <dbReference type="NCBI Taxonomy" id="393059"/>
    <lineage>
        <taxon>Bacteria</taxon>
        <taxon>Thermotogati</taxon>
        <taxon>Deinococcota</taxon>
        <taxon>Deinococci</taxon>
        <taxon>Deinococcales</taxon>
        <taxon>Deinococcaceae</taxon>
        <taxon>Deinococcus</taxon>
    </lineage>
</organism>
<dbReference type="SUPFAM" id="SSF53474">
    <property type="entry name" value="alpha/beta-Hydrolases"/>
    <property type="match status" value="1"/>
</dbReference>
<dbReference type="GO" id="GO:0016787">
    <property type="term" value="F:hydrolase activity"/>
    <property type="evidence" value="ECO:0007669"/>
    <property type="project" value="UniProtKB-KW"/>
</dbReference>
<dbReference type="PANTHER" id="PTHR43194">
    <property type="entry name" value="HYDROLASE ALPHA/BETA FOLD FAMILY"/>
    <property type="match status" value="1"/>
</dbReference>
<dbReference type="Proteomes" id="UP000635726">
    <property type="component" value="Unassembled WGS sequence"/>
</dbReference>
<dbReference type="InterPro" id="IPR050228">
    <property type="entry name" value="Carboxylesterase_BioH"/>
</dbReference>